<name>M8BDA8_AEGTA</name>
<comment type="similarity">
    <text evidence="6">Belongs to the DESIGUAL family.</text>
</comment>
<keyword evidence="4" id="KW-1133">Transmembrane helix</keyword>
<evidence type="ECO:0000313" key="7">
    <source>
        <dbReference type="EnsemblPlants" id="EMT04733"/>
    </source>
</evidence>
<reference evidence="7" key="1">
    <citation type="submission" date="2015-06" db="UniProtKB">
        <authorList>
            <consortium name="EnsemblPlants"/>
        </authorList>
    </citation>
    <scope>IDENTIFICATION</scope>
</reference>
<evidence type="ECO:0000256" key="5">
    <source>
        <dbReference type="ARBA" id="ARBA00023136"/>
    </source>
</evidence>
<proteinExistence type="inferred from homology"/>
<dbReference type="PANTHER" id="PTHR31769">
    <property type="entry name" value="OS07G0462200 PROTEIN-RELATED"/>
    <property type="match status" value="1"/>
</dbReference>
<dbReference type="ExpressionAtlas" id="M8BDA8">
    <property type="expression patterns" value="baseline"/>
</dbReference>
<dbReference type="EnsemblPlants" id="EMT04733">
    <property type="protein sequence ID" value="EMT04733"/>
    <property type="gene ID" value="F775_03711"/>
</dbReference>
<dbReference type="Pfam" id="PF06749">
    <property type="entry name" value="DUF1218"/>
    <property type="match status" value="1"/>
</dbReference>
<evidence type="ECO:0000256" key="4">
    <source>
        <dbReference type="ARBA" id="ARBA00022989"/>
    </source>
</evidence>
<comment type="subcellular location">
    <subcellularLocation>
        <location evidence="1">Endomembrane system</location>
        <topology evidence="1">Multi-pass membrane protein</topology>
    </subcellularLocation>
</comment>
<evidence type="ECO:0000256" key="2">
    <source>
        <dbReference type="ARBA" id="ARBA00022692"/>
    </source>
</evidence>
<evidence type="ECO:0000256" key="6">
    <source>
        <dbReference type="ARBA" id="ARBA00029467"/>
    </source>
</evidence>
<organism evidence="7">
    <name type="scientific">Aegilops tauschii</name>
    <name type="common">Tausch's goatgrass</name>
    <name type="synonym">Aegilops squarrosa</name>
    <dbReference type="NCBI Taxonomy" id="37682"/>
    <lineage>
        <taxon>Eukaryota</taxon>
        <taxon>Viridiplantae</taxon>
        <taxon>Streptophyta</taxon>
        <taxon>Embryophyta</taxon>
        <taxon>Tracheophyta</taxon>
        <taxon>Spermatophyta</taxon>
        <taxon>Magnoliopsida</taxon>
        <taxon>Liliopsida</taxon>
        <taxon>Poales</taxon>
        <taxon>Poaceae</taxon>
        <taxon>BOP clade</taxon>
        <taxon>Pooideae</taxon>
        <taxon>Triticodae</taxon>
        <taxon>Triticeae</taxon>
        <taxon>Triticinae</taxon>
        <taxon>Aegilops</taxon>
    </lineage>
</organism>
<dbReference type="InterPro" id="IPR012871">
    <property type="entry name" value="DUF1668_ORYSA"/>
</dbReference>
<accession>M8BDA8</accession>
<keyword evidence="5" id="KW-0472">Membrane</keyword>
<dbReference type="AlphaFoldDB" id="M8BDA8"/>
<protein>
    <submittedName>
        <fullName evidence="7">Uncharacterized protein</fullName>
    </submittedName>
</protein>
<dbReference type="InterPro" id="IPR009606">
    <property type="entry name" value="DEAL/Modifying_wall_lignin1/2"/>
</dbReference>
<evidence type="ECO:0000256" key="3">
    <source>
        <dbReference type="ARBA" id="ARBA00022729"/>
    </source>
</evidence>
<keyword evidence="2" id="KW-0812">Transmembrane</keyword>
<evidence type="ECO:0000256" key="1">
    <source>
        <dbReference type="ARBA" id="ARBA00004127"/>
    </source>
</evidence>
<sequence>MVEKHVVVICAAVGALALAAAVLGIIGEATKSRSFVTVHGVNCVYRRTPAFDCGIAAAASLLTGQAIPAAAAGCWDGCRQRRSSSNHRRVGGYFASILSWFLTILSTCAFLAGALRNDSTERRPKEGVASYYQCTVLVAGVFAGASFLSLAAAVVGIASYVAIEGAASTVVSPSAELRQIWKLKARRKFKPQNAAAAAAGSHSQHDQLPSPETRCLPPPDSRRRRQSHRGGIPRQPFKVDDVASYTLHADKRSFLISTKTDAAAAATFAFDTKALSWKLLGNWALPFAGRGHFVPHLRAFVGLSRDPDTLGQLYSCHVPSFDHAGDGRCPAPASRVCDEKLLSRDPAERHALVEEGDVRLPGRCFYRVATFFLTYGMNGDLMTRKSRQAQYYQVPEATSKSFLAEDPVAFWM</sequence>
<dbReference type="GO" id="GO:0012505">
    <property type="term" value="C:endomembrane system"/>
    <property type="evidence" value="ECO:0007669"/>
    <property type="project" value="UniProtKB-SubCell"/>
</dbReference>
<dbReference type="Pfam" id="PF07893">
    <property type="entry name" value="DUF1668"/>
    <property type="match status" value="1"/>
</dbReference>
<keyword evidence="3" id="KW-0732">Signal</keyword>
<dbReference type="InterPro" id="IPR052222">
    <property type="entry name" value="DESIGUAL"/>
</dbReference>